<sequence>MRISILFYLISFCALAVDANERLDSLFSQLSISQKVDLLFIKSTVADRRDSLTIGVSYPVCDTRMGFEDDLELSYPNEITIQAINDEQLVKRLFKCSELSFRQLGYCGIVIPGASAGTARLYTGEHLNGSCKASFPIIDFPYDVFNDLVIKARLGTDEADNESAIDWANIGLPALDIWKPLKPKNITLSNFLQHNWLFWDANSSFGKQQLKEAIEAGMVPVDDLNVCTKNVLRCLLEVSSDSMPADKMQGLMREQAFVKSISIYQRQQIFPINNLADYSTSIENKCIGNADEFILRADFYKQIDSAAPGGKHICFLLCDDEQQLRYVLRRAERDKGGQQQVLVYAGNLSKSTLLKAMMHFDAIVSMPENIQHSWSILAQAVFNGVGVDGFSPHHYWFIQNAFDRVIAAKNRLGFKEFRLNHLPGDSIAKIDSIIYDAIKKEATPGAQLLVAHNGDVLIQKAYGYHTYKKRQKVENDHLYDVASITKLAVTFPLVMQLYESGVIDLDATLDEYIAGIDTTDKAGITVRELLLHQSGLTSYIPFHTNALDRESLGKRLLYSRHYTRLYNTRIDTRLYQNRHARYRKDVFSTESDDAFNIKVSKGMFMHENYVDSMYTAIYSSELHKKEYRYSDLGYYLLQKVIEKEKKEHLDSLYYSRITKSLEAGNLVYCPLNQFSESVIVPTEDDLAFRKELLHGYVHDQGAAMLGGVAAHAGLFANAGDLAKLAQMLLNEGTYGGIRYITPETIGLFTQTANHGNRRGLGVDKPELEPSENSHVSKSASPASYGHTGFTGTILWVDPEYELIYIFLSNRIHPKSYNKKLIEMNVRTKIQDVIYNSVKY</sequence>
<dbReference type="GO" id="GO:0016787">
    <property type="term" value="F:hydrolase activity"/>
    <property type="evidence" value="ECO:0007669"/>
    <property type="project" value="UniProtKB-KW"/>
</dbReference>
<evidence type="ECO:0000313" key="5">
    <source>
        <dbReference type="EMBL" id="MBS2210800.1"/>
    </source>
</evidence>
<dbReference type="InterPro" id="IPR001466">
    <property type="entry name" value="Beta-lactam-related"/>
</dbReference>
<dbReference type="EMBL" id="JAGUCN010000004">
    <property type="protein sequence ID" value="MBS2210800.1"/>
    <property type="molecule type" value="Genomic_DNA"/>
</dbReference>
<feature type="region of interest" description="Disordered" evidence="2">
    <location>
        <begin position="756"/>
        <end position="782"/>
    </location>
</feature>
<evidence type="ECO:0000256" key="3">
    <source>
        <dbReference type="SAM" id="SignalP"/>
    </source>
</evidence>
<reference evidence="5 6" key="1">
    <citation type="journal article" date="2014" name="Int. J. Syst. Evol. Microbiol.">
        <title>Carboxylicivirga gen. nov. in the family Marinilabiliaceae with two novel species, Carboxylicivirga mesophila sp. nov. and Carboxylicivirga taeanensis sp. nov., and reclassification of Cytophaga fermentans as Saccharicrinis fermentans gen. nov., comb. nov.</title>
        <authorList>
            <person name="Yang S.H."/>
            <person name="Seo H.S."/>
            <person name="Woo J.H."/>
            <person name="Oh H.M."/>
            <person name="Jang H."/>
            <person name="Lee J.H."/>
            <person name="Kim S.J."/>
            <person name="Kwon K.K."/>
        </authorList>
    </citation>
    <scope>NUCLEOTIDE SEQUENCE [LARGE SCALE GENOMIC DNA]</scope>
    <source>
        <strain evidence="5 6">JCM 18290</strain>
    </source>
</reference>
<feature type="compositionally biased region" description="Polar residues" evidence="2">
    <location>
        <begin position="770"/>
        <end position="781"/>
    </location>
</feature>
<dbReference type="InterPro" id="IPR012338">
    <property type="entry name" value="Beta-lactam/transpept-like"/>
</dbReference>
<dbReference type="Proteomes" id="UP000721861">
    <property type="component" value="Unassembled WGS sequence"/>
</dbReference>
<keyword evidence="1 5" id="KW-0378">Hydrolase</keyword>
<dbReference type="Gene3D" id="3.40.710.10">
    <property type="entry name" value="DD-peptidase/beta-lactamase superfamily"/>
    <property type="match status" value="1"/>
</dbReference>
<feature type="chain" id="PRO_5045875524" evidence="3">
    <location>
        <begin position="17"/>
        <end position="839"/>
    </location>
</feature>
<feature type="domain" description="Beta-lactamase-related" evidence="4">
    <location>
        <begin position="433"/>
        <end position="815"/>
    </location>
</feature>
<keyword evidence="6" id="KW-1185">Reference proteome</keyword>
<keyword evidence="3" id="KW-0732">Signal</keyword>
<evidence type="ECO:0000313" key="6">
    <source>
        <dbReference type="Proteomes" id="UP000721861"/>
    </source>
</evidence>
<dbReference type="SUPFAM" id="SSF56601">
    <property type="entry name" value="beta-lactamase/transpeptidase-like"/>
    <property type="match status" value="1"/>
</dbReference>
<dbReference type="Pfam" id="PF00144">
    <property type="entry name" value="Beta-lactamase"/>
    <property type="match status" value="1"/>
</dbReference>
<evidence type="ECO:0000259" key="4">
    <source>
        <dbReference type="Pfam" id="PF00144"/>
    </source>
</evidence>
<evidence type="ECO:0000256" key="1">
    <source>
        <dbReference type="ARBA" id="ARBA00022801"/>
    </source>
</evidence>
<name>A0ABS5K737_9BACT</name>
<evidence type="ECO:0000256" key="2">
    <source>
        <dbReference type="SAM" id="MobiDB-lite"/>
    </source>
</evidence>
<dbReference type="PANTHER" id="PTHR43283">
    <property type="entry name" value="BETA-LACTAMASE-RELATED"/>
    <property type="match status" value="1"/>
</dbReference>
<protein>
    <submittedName>
        <fullName evidence="5">Serine hydrolase</fullName>
    </submittedName>
</protein>
<dbReference type="InterPro" id="IPR050789">
    <property type="entry name" value="Diverse_Enzym_Activities"/>
</dbReference>
<proteinExistence type="predicted"/>
<accession>A0ABS5K737</accession>
<organism evidence="5 6">
    <name type="scientific">Carboxylicivirga mesophila</name>
    <dbReference type="NCBI Taxonomy" id="1166478"/>
    <lineage>
        <taxon>Bacteria</taxon>
        <taxon>Pseudomonadati</taxon>
        <taxon>Bacteroidota</taxon>
        <taxon>Bacteroidia</taxon>
        <taxon>Marinilabiliales</taxon>
        <taxon>Marinilabiliaceae</taxon>
        <taxon>Carboxylicivirga</taxon>
    </lineage>
</organism>
<dbReference type="PANTHER" id="PTHR43283:SF11">
    <property type="entry name" value="BETA-LACTAMASE-RELATED DOMAIN-CONTAINING PROTEIN"/>
    <property type="match status" value="1"/>
</dbReference>
<feature type="signal peptide" evidence="3">
    <location>
        <begin position="1"/>
        <end position="16"/>
    </location>
</feature>
<comment type="caution">
    <text evidence="5">The sequence shown here is derived from an EMBL/GenBank/DDBJ whole genome shotgun (WGS) entry which is preliminary data.</text>
</comment>
<dbReference type="RefSeq" id="WP_212226455.1">
    <property type="nucleotide sequence ID" value="NZ_JAGUCN010000004.1"/>
</dbReference>
<gene>
    <name evidence="5" type="ORF">KEM09_05285</name>
</gene>